<dbReference type="RefSeq" id="XP_009225026.1">
    <property type="nucleotide sequence ID" value="XM_009226762.1"/>
</dbReference>
<name>J3P5Y0_GAET3</name>
<organism evidence="1">
    <name type="scientific">Gaeumannomyces tritici (strain R3-111a-1)</name>
    <name type="common">Wheat and barley take-all root rot fungus</name>
    <name type="synonym">Gaeumannomyces graminis var. tritici</name>
    <dbReference type="NCBI Taxonomy" id="644352"/>
    <lineage>
        <taxon>Eukaryota</taxon>
        <taxon>Fungi</taxon>
        <taxon>Dikarya</taxon>
        <taxon>Ascomycota</taxon>
        <taxon>Pezizomycotina</taxon>
        <taxon>Sordariomycetes</taxon>
        <taxon>Sordariomycetidae</taxon>
        <taxon>Magnaporthales</taxon>
        <taxon>Magnaporthaceae</taxon>
        <taxon>Gaeumannomyces</taxon>
    </lineage>
</organism>
<dbReference type="VEuPathDB" id="FungiDB:GGTG_08920"/>
<accession>J3P5Y0</accession>
<reference evidence="2" key="4">
    <citation type="journal article" date="2015" name="G3 (Bethesda)">
        <title>Genome sequences of three phytopathogenic species of the Magnaporthaceae family of fungi.</title>
        <authorList>
            <person name="Okagaki L.H."/>
            <person name="Nunes C.C."/>
            <person name="Sailsbery J."/>
            <person name="Clay B."/>
            <person name="Brown D."/>
            <person name="John T."/>
            <person name="Oh Y."/>
            <person name="Young N."/>
            <person name="Fitzgerald M."/>
            <person name="Haas B.J."/>
            <person name="Zeng Q."/>
            <person name="Young S."/>
            <person name="Adiconis X."/>
            <person name="Fan L."/>
            <person name="Levin J.Z."/>
            <person name="Mitchell T.K."/>
            <person name="Okubara P.A."/>
            <person name="Farman M.L."/>
            <person name="Kohn L.M."/>
            <person name="Birren B."/>
            <person name="Ma L.-J."/>
            <person name="Dean R.A."/>
        </authorList>
    </citation>
    <scope>NUCLEOTIDE SEQUENCE</scope>
    <source>
        <strain evidence="2">R3-111a-1</strain>
    </source>
</reference>
<dbReference type="GeneID" id="20349378"/>
<protein>
    <submittedName>
        <fullName evidence="1 2">Uncharacterized protein</fullName>
    </submittedName>
</protein>
<evidence type="ECO:0000313" key="3">
    <source>
        <dbReference type="Proteomes" id="UP000006039"/>
    </source>
</evidence>
<reference evidence="2" key="5">
    <citation type="submission" date="2018-04" db="UniProtKB">
        <authorList>
            <consortium name="EnsemblFungi"/>
        </authorList>
    </citation>
    <scope>IDENTIFICATION</scope>
    <source>
        <strain evidence="2">R3-111a-1</strain>
    </source>
</reference>
<keyword evidence="3" id="KW-1185">Reference proteome</keyword>
<reference evidence="1" key="3">
    <citation type="submission" date="2010-09" db="EMBL/GenBank/DDBJ databases">
        <title>Annotation of Gaeumannomyces graminis var. tritici R3-111a-1.</title>
        <authorList>
            <consortium name="The Broad Institute Genome Sequencing Platform"/>
            <person name="Ma L.-J."/>
            <person name="Dead R."/>
            <person name="Young S.K."/>
            <person name="Zeng Q."/>
            <person name="Gargeya S."/>
            <person name="Fitzgerald M."/>
            <person name="Haas B."/>
            <person name="Abouelleil A."/>
            <person name="Alvarado L."/>
            <person name="Arachchi H.M."/>
            <person name="Berlin A."/>
            <person name="Brown A."/>
            <person name="Chapman S.B."/>
            <person name="Chen Z."/>
            <person name="Dunbar C."/>
            <person name="Freedman E."/>
            <person name="Gearin G."/>
            <person name="Gellesch M."/>
            <person name="Goldberg J."/>
            <person name="Griggs A."/>
            <person name="Gujja S."/>
            <person name="Heiman D."/>
            <person name="Howarth C."/>
            <person name="Larson L."/>
            <person name="Lui A."/>
            <person name="MacDonald P.J.P."/>
            <person name="Mehta T."/>
            <person name="Montmayeur A."/>
            <person name="Murphy C."/>
            <person name="Neiman D."/>
            <person name="Pearson M."/>
            <person name="Priest M."/>
            <person name="Roberts A."/>
            <person name="Saif S."/>
            <person name="Shea T."/>
            <person name="Shenoy N."/>
            <person name="Sisk P."/>
            <person name="Stolte C."/>
            <person name="Sykes S."/>
            <person name="Yandava C."/>
            <person name="Wortman J."/>
            <person name="Nusbaum C."/>
            <person name="Birren B."/>
        </authorList>
    </citation>
    <scope>NUCLEOTIDE SEQUENCE</scope>
    <source>
        <strain evidence="1">R3-111a-1</strain>
    </source>
</reference>
<reference evidence="1" key="2">
    <citation type="submission" date="2010-07" db="EMBL/GenBank/DDBJ databases">
        <authorList>
            <consortium name="The Broad Institute Genome Sequencing Platform"/>
            <consortium name="Broad Institute Genome Sequencing Center for Infectious Disease"/>
            <person name="Ma L.-J."/>
            <person name="Dead R."/>
            <person name="Young S."/>
            <person name="Zeng Q."/>
            <person name="Koehrsen M."/>
            <person name="Alvarado L."/>
            <person name="Berlin A."/>
            <person name="Chapman S.B."/>
            <person name="Chen Z."/>
            <person name="Freedman E."/>
            <person name="Gellesch M."/>
            <person name="Goldberg J."/>
            <person name="Griggs A."/>
            <person name="Gujja S."/>
            <person name="Heilman E.R."/>
            <person name="Heiman D."/>
            <person name="Hepburn T."/>
            <person name="Howarth C."/>
            <person name="Jen D."/>
            <person name="Larson L."/>
            <person name="Mehta T."/>
            <person name="Neiman D."/>
            <person name="Pearson M."/>
            <person name="Roberts A."/>
            <person name="Saif S."/>
            <person name="Shea T."/>
            <person name="Shenoy N."/>
            <person name="Sisk P."/>
            <person name="Stolte C."/>
            <person name="Sykes S."/>
            <person name="Walk T."/>
            <person name="White J."/>
            <person name="Yandava C."/>
            <person name="Haas B."/>
            <person name="Nusbaum C."/>
            <person name="Birren B."/>
        </authorList>
    </citation>
    <scope>NUCLEOTIDE SEQUENCE</scope>
    <source>
        <strain evidence="1">R3-111a-1</strain>
    </source>
</reference>
<dbReference type="Proteomes" id="UP000006039">
    <property type="component" value="Unassembled WGS sequence"/>
</dbReference>
<dbReference type="HOGENOM" id="CLU_1906871_0_0_1"/>
<proteinExistence type="predicted"/>
<dbReference type="EnsemblFungi" id="EJT75082">
    <property type="protein sequence ID" value="EJT75082"/>
    <property type="gene ID" value="GGTG_08920"/>
</dbReference>
<evidence type="ECO:0000313" key="1">
    <source>
        <dbReference type="EMBL" id="EJT75082.1"/>
    </source>
</evidence>
<reference evidence="3" key="1">
    <citation type="submission" date="2010-07" db="EMBL/GenBank/DDBJ databases">
        <title>The genome sequence of Gaeumannomyces graminis var. tritici strain R3-111a-1.</title>
        <authorList>
            <consortium name="The Broad Institute Genome Sequencing Platform"/>
            <person name="Ma L.-J."/>
            <person name="Dead R."/>
            <person name="Young S."/>
            <person name="Zeng Q."/>
            <person name="Koehrsen M."/>
            <person name="Alvarado L."/>
            <person name="Berlin A."/>
            <person name="Chapman S.B."/>
            <person name="Chen Z."/>
            <person name="Freedman E."/>
            <person name="Gellesch M."/>
            <person name="Goldberg J."/>
            <person name="Griggs A."/>
            <person name="Gujja S."/>
            <person name="Heilman E.R."/>
            <person name="Heiman D."/>
            <person name="Hepburn T."/>
            <person name="Howarth C."/>
            <person name="Jen D."/>
            <person name="Larson L."/>
            <person name="Mehta T."/>
            <person name="Neiman D."/>
            <person name="Pearson M."/>
            <person name="Roberts A."/>
            <person name="Saif S."/>
            <person name="Shea T."/>
            <person name="Shenoy N."/>
            <person name="Sisk P."/>
            <person name="Stolte C."/>
            <person name="Sykes S."/>
            <person name="Walk T."/>
            <person name="White J."/>
            <person name="Yandava C."/>
            <person name="Haas B."/>
            <person name="Nusbaum C."/>
            <person name="Birren B."/>
        </authorList>
    </citation>
    <scope>NUCLEOTIDE SEQUENCE [LARGE SCALE GENOMIC DNA]</scope>
    <source>
        <strain evidence="3">R3-111a-1</strain>
    </source>
</reference>
<sequence length="133" mass="14241">MAVNRIITRLSASTSPPQPLWTSSAFEPDNTACPHAAAQATAAHRVAAGVLGFKLGAACNGRSSGCFAAASRPMSLVRRSRDRAKYLFQAARDWAATLGPNQWRSRAAAMRLLSKQTTGHDDTGREWRSSNGV</sequence>
<dbReference type="AlphaFoldDB" id="J3P5Y0"/>
<gene>
    <name evidence="2" type="primary">20349378</name>
    <name evidence="1" type="ORF">GGTG_08920</name>
</gene>
<dbReference type="EMBL" id="GL385398">
    <property type="protein sequence ID" value="EJT75082.1"/>
    <property type="molecule type" value="Genomic_DNA"/>
</dbReference>
<evidence type="ECO:0000313" key="2">
    <source>
        <dbReference type="EnsemblFungi" id="EJT75082"/>
    </source>
</evidence>